<dbReference type="Proteomes" id="UP000032679">
    <property type="component" value="Unassembled WGS sequence"/>
</dbReference>
<dbReference type="InterPro" id="IPR001763">
    <property type="entry name" value="Rhodanese-like_dom"/>
</dbReference>
<dbReference type="PANTHER" id="PTHR43268:SF3">
    <property type="entry name" value="RHODANESE-LIKE DOMAIN-CONTAINING PROTEIN 7-RELATED"/>
    <property type="match status" value="1"/>
</dbReference>
<dbReference type="PANTHER" id="PTHR43268">
    <property type="entry name" value="THIOSULFATE SULFURTRANSFERASE/RHODANESE-LIKE DOMAIN-CONTAINING PROTEIN 2"/>
    <property type="match status" value="1"/>
</dbReference>
<comment type="similarity">
    <text evidence="1">Belongs to the TrhO family.</text>
</comment>
<dbReference type="Gene3D" id="3.30.70.100">
    <property type="match status" value="1"/>
</dbReference>
<evidence type="ECO:0000313" key="3">
    <source>
        <dbReference type="EMBL" id="GAN53997.1"/>
    </source>
</evidence>
<accession>A0A0D6MK37</accession>
<dbReference type="SUPFAM" id="SSF52821">
    <property type="entry name" value="Rhodanese/Cell cycle control phosphatase"/>
    <property type="match status" value="1"/>
</dbReference>
<dbReference type="NCBIfam" id="NF001136">
    <property type="entry name" value="PRK00142.1-4"/>
    <property type="match status" value="1"/>
</dbReference>
<dbReference type="GO" id="GO:0006400">
    <property type="term" value="P:tRNA modification"/>
    <property type="evidence" value="ECO:0007669"/>
    <property type="project" value="UniProtKB-UniRule"/>
</dbReference>
<dbReference type="PROSITE" id="PS50206">
    <property type="entry name" value="RHODANESE_3"/>
    <property type="match status" value="1"/>
</dbReference>
<dbReference type="Gene3D" id="3.40.250.10">
    <property type="entry name" value="Rhodanese-like domain"/>
    <property type="match status" value="1"/>
</dbReference>
<gene>
    <name evidence="1" type="primary">trhO</name>
    <name evidence="3" type="ORF">Tasa_014_018</name>
</gene>
<comment type="caution">
    <text evidence="3">The sequence shown here is derived from an EMBL/GenBank/DDBJ whole genome shotgun (WGS) entry which is preliminary data.</text>
</comment>
<dbReference type="EMBL" id="BALE01000014">
    <property type="protein sequence ID" value="GAN53997.1"/>
    <property type="molecule type" value="Genomic_DNA"/>
</dbReference>
<feature type="domain" description="Rhodanese" evidence="2">
    <location>
        <begin position="128"/>
        <end position="226"/>
    </location>
</feature>
<dbReference type="OrthoDB" id="9778326at2"/>
<comment type="catalytic activity">
    <reaction evidence="1">
        <text>uridine(34) in tRNA + AH2 + O2 = 5-hydroxyuridine(34) in tRNA + A + H2O</text>
        <dbReference type="Rhea" id="RHEA:64224"/>
        <dbReference type="Rhea" id="RHEA-COMP:11727"/>
        <dbReference type="Rhea" id="RHEA-COMP:13381"/>
        <dbReference type="ChEBI" id="CHEBI:13193"/>
        <dbReference type="ChEBI" id="CHEBI:15377"/>
        <dbReference type="ChEBI" id="CHEBI:15379"/>
        <dbReference type="ChEBI" id="CHEBI:17499"/>
        <dbReference type="ChEBI" id="CHEBI:65315"/>
        <dbReference type="ChEBI" id="CHEBI:136877"/>
    </reaction>
</comment>
<dbReference type="InterPro" id="IPR036873">
    <property type="entry name" value="Rhodanese-like_dom_sf"/>
</dbReference>
<evidence type="ECO:0000259" key="2">
    <source>
        <dbReference type="PROSITE" id="PS50206"/>
    </source>
</evidence>
<reference evidence="3 4" key="1">
    <citation type="submission" date="2012-10" db="EMBL/GenBank/DDBJ databases">
        <title>Genome sequencing of Tanticharoenia sakaeratensis NBRC 103193.</title>
        <authorList>
            <person name="Azuma Y."/>
            <person name="Hadano H."/>
            <person name="Hirakawa H."/>
            <person name="Matsushita K."/>
        </authorList>
    </citation>
    <scope>NUCLEOTIDE SEQUENCE [LARGE SCALE GENOMIC DNA]</scope>
    <source>
        <strain evidence="3 4">NBRC 103193</strain>
    </source>
</reference>
<name>A0A0D6MK37_9PROT</name>
<protein>
    <recommendedName>
        <fullName evidence="1">tRNA uridine(34) hydroxylase</fullName>
        <ecNumber evidence="1">1.14.-.-</ecNumber>
    </recommendedName>
    <alternativeName>
        <fullName evidence="1">tRNA hydroxylation protein O</fullName>
    </alternativeName>
</protein>
<dbReference type="Pfam" id="PF00581">
    <property type="entry name" value="Rhodanese"/>
    <property type="match status" value="1"/>
</dbReference>
<dbReference type="Pfam" id="PF17773">
    <property type="entry name" value="UPF0176_N"/>
    <property type="match status" value="1"/>
</dbReference>
<dbReference type="CDD" id="cd01518">
    <property type="entry name" value="RHOD_YceA"/>
    <property type="match status" value="1"/>
</dbReference>
<keyword evidence="4" id="KW-1185">Reference proteome</keyword>
<dbReference type="GO" id="GO:0016705">
    <property type="term" value="F:oxidoreductase activity, acting on paired donors, with incorporation or reduction of molecular oxygen"/>
    <property type="evidence" value="ECO:0007669"/>
    <property type="project" value="UniProtKB-UniRule"/>
</dbReference>
<dbReference type="InterPro" id="IPR040503">
    <property type="entry name" value="TRHO_N"/>
</dbReference>
<dbReference type="STRING" id="1231623.Tasa_014_018"/>
<organism evidence="3 4">
    <name type="scientific">Tanticharoenia sakaeratensis NBRC 103193</name>
    <dbReference type="NCBI Taxonomy" id="1231623"/>
    <lineage>
        <taxon>Bacteria</taxon>
        <taxon>Pseudomonadati</taxon>
        <taxon>Pseudomonadota</taxon>
        <taxon>Alphaproteobacteria</taxon>
        <taxon>Acetobacterales</taxon>
        <taxon>Acetobacteraceae</taxon>
        <taxon>Tanticharoenia</taxon>
    </lineage>
</organism>
<keyword evidence="1" id="KW-0819">tRNA processing</keyword>
<comment type="function">
    <text evidence="1">Catalyzes oxygen-dependent 5-hydroxyuridine (ho5U) modification at position 34 in tRNAs.</text>
</comment>
<dbReference type="AlphaFoldDB" id="A0A0D6MK37"/>
<dbReference type="HAMAP" id="MF_00469">
    <property type="entry name" value="TrhO"/>
    <property type="match status" value="1"/>
</dbReference>
<evidence type="ECO:0000256" key="1">
    <source>
        <dbReference type="HAMAP-Rule" id="MF_00469"/>
    </source>
</evidence>
<keyword evidence="1" id="KW-0560">Oxidoreductase</keyword>
<dbReference type="InterPro" id="IPR020936">
    <property type="entry name" value="TrhO"/>
</dbReference>
<sequence length="257" mass="28400">MTTDVSAPIRVAALYRFTPFADPDALRGPLLDCCTRLNVRGTLLLAHEGINGTIAGTDNAIATVLAHIQTLPGCAAIEVKHSRAASMPFQRMKVRLKREIVTMGQPDIDPLVDVGHYVAPEDWNSLIADPDTVVIDTRNNYEVEFGTFEGAVDPQTRHFRDFPAWFRDNREHLLAGRTAPKIAMFCTGGIRCEKATAFVRAEGINEVYHLRGGILSYLEHVPAEQSLWNGTCFVFDERVGLGHGLELDTPEKKAEDS</sequence>
<evidence type="ECO:0000313" key="4">
    <source>
        <dbReference type="Proteomes" id="UP000032679"/>
    </source>
</evidence>
<dbReference type="EC" id="1.14.-.-" evidence="1"/>
<proteinExistence type="inferred from homology"/>
<dbReference type="SMART" id="SM00450">
    <property type="entry name" value="RHOD"/>
    <property type="match status" value="1"/>
</dbReference>